<feature type="compositionally biased region" description="Basic and acidic residues" evidence="1">
    <location>
        <begin position="302"/>
        <end position="311"/>
    </location>
</feature>
<proteinExistence type="predicted"/>
<evidence type="ECO:0000313" key="3">
    <source>
        <dbReference type="Proteomes" id="UP000054383"/>
    </source>
</evidence>
<evidence type="ECO:0000313" key="2">
    <source>
        <dbReference type="EMBL" id="CRG90116.1"/>
    </source>
</evidence>
<dbReference type="STRING" id="28573.A0A0U1M552"/>
<protein>
    <submittedName>
        <fullName evidence="2">Uncharacterized protein</fullName>
    </submittedName>
</protein>
<dbReference type="OMA" id="HIWRVIY"/>
<name>A0A0U1M552_TALIS</name>
<dbReference type="Proteomes" id="UP000054383">
    <property type="component" value="Unassembled WGS sequence"/>
</dbReference>
<dbReference type="EMBL" id="CVMT01000007">
    <property type="protein sequence ID" value="CRG90116.1"/>
    <property type="molecule type" value="Genomic_DNA"/>
</dbReference>
<sequence length="357" mass="41535">MSDGDSAKRISIVLKSSKDWRPWIKEIKRFAERRQLWEQVNPDASPEAMDTSVSFPNKASEIYQVSNLLTQYQNEHGTTAPREVDGQQIAVIIDRTSDITTQLDKLKALDLQQRLFQRQHEAKLDLMSAIEGSLEKSLKTKIDSTDEPKEALRILKREVAYSEERQQMILLDEFDKLREGKDKNTKVEDWAARWETFHDEAVAANLLEATGIRLYIEFVKSTKNIMPEFYMSWITPLFRISGLTKEEQKRENLPRFSQFISDFKNQYRSRPQEPRGRGAMAFASLQGQSDLPGINPLADHTNNQERSDSNSREYIPLCPCGKREKYRDCEYLIVDNRPANWKPEPKIIEAFQRHFST</sequence>
<feature type="region of interest" description="Disordered" evidence="1">
    <location>
        <begin position="292"/>
        <end position="314"/>
    </location>
</feature>
<reference evidence="2 3" key="1">
    <citation type="submission" date="2015-04" db="EMBL/GenBank/DDBJ databases">
        <authorList>
            <person name="Syromyatnikov M.Y."/>
            <person name="Popov V.N."/>
        </authorList>
    </citation>
    <scope>NUCLEOTIDE SEQUENCE [LARGE SCALE GENOMIC DNA]</scope>
    <source>
        <strain evidence="2">WF-38-12</strain>
    </source>
</reference>
<dbReference type="AlphaFoldDB" id="A0A0U1M552"/>
<evidence type="ECO:0000256" key="1">
    <source>
        <dbReference type="SAM" id="MobiDB-lite"/>
    </source>
</evidence>
<keyword evidence="3" id="KW-1185">Reference proteome</keyword>
<organism evidence="2 3">
    <name type="scientific">Talaromyces islandicus</name>
    <name type="common">Penicillium islandicum</name>
    <dbReference type="NCBI Taxonomy" id="28573"/>
    <lineage>
        <taxon>Eukaryota</taxon>
        <taxon>Fungi</taxon>
        <taxon>Dikarya</taxon>
        <taxon>Ascomycota</taxon>
        <taxon>Pezizomycotina</taxon>
        <taxon>Eurotiomycetes</taxon>
        <taxon>Eurotiomycetidae</taxon>
        <taxon>Eurotiales</taxon>
        <taxon>Trichocomaceae</taxon>
        <taxon>Talaromyces</taxon>
        <taxon>Talaromyces sect. Islandici</taxon>
    </lineage>
</organism>
<gene>
    <name evidence="2" type="ORF">PISL3812_07157</name>
</gene>
<accession>A0A0U1M552</accession>